<sequence length="201" mass="23278">MHRYTPLAPDSIRVLAITPALDSGHPLIECSLRHYPLQHASQEQYTAISYTWGKPRSGEKVIRLDGADFRVRRNLYWCLRGLRSHGFVHNIWLDAICIDQNNTPERNAQVALMGAIYRQASLVITWIGGRDLVFDNFCKRLEECHLSLEEAGIQNFKKLRKSAAWCSQRPYFARMWVIQENVLAAERLLLCGDYQCSWEKI</sequence>
<dbReference type="Pfam" id="PF06985">
    <property type="entry name" value="HET"/>
    <property type="match status" value="1"/>
</dbReference>
<dbReference type="EMBL" id="MU003836">
    <property type="protein sequence ID" value="KAF2717801.1"/>
    <property type="molecule type" value="Genomic_DNA"/>
</dbReference>
<dbReference type="OrthoDB" id="194358at2759"/>
<evidence type="ECO:0000313" key="2">
    <source>
        <dbReference type="EMBL" id="KAF2717801.1"/>
    </source>
</evidence>
<proteinExistence type="predicted"/>
<feature type="non-terminal residue" evidence="2">
    <location>
        <position position="201"/>
    </location>
</feature>
<dbReference type="PANTHER" id="PTHR24148">
    <property type="entry name" value="ANKYRIN REPEAT DOMAIN-CONTAINING PROTEIN 39 HOMOLOG-RELATED"/>
    <property type="match status" value="1"/>
</dbReference>
<dbReference type="InterPro" id="IPR052895">
    <property type="entry name" value="HetReg/Transcr_Mod"/>
</dbReference>
<name>A0A9P4Q3K1_9PEZI</name>
<evidence type="ECO:0000259" key="1">
    <source>
        <dbReference type="Pfam" id="PF06985"/>
    </source>
</evidence>
<comment type="caution">
    <text evidence="2">The sequence shown here is derived from an EMBL/GenBank/DDBJ whole genome shotgun (WGS) entry which is preliminary data.</text>
</comment>
<accession>A0A9P4Q3K1</accession>
<dbReference type="PANTHER" id="PTHR24148:SF73">
    <property type="entry name" value="HET DOMAIN PROTEIN (AFU_ORTHOLOGUE AFUA_8G01020)"/>
    <property type="match status" value="1"/>
</dbReference>
<gene>
    <name evidence="2" type="ORF">K431DRAFT_232330</name>
</gene>
<reference evidence="2" key="1">
    <citation type="journal article" date="2020" name="Stud. Mycol.">
        <title>101 Dothideomycetes genomes: a test case for predicting lifestyles and emergence of pathogens.</title>
        <authorList>
            <person name="Haridas S."/>
            <person name="Albert R."/>
            <person name="Binder M."/>
            <person name="Bloem J."/>
            <person name="Labutti K."/>
            <person name="Salamov A."/>
            <person name="Andreopoulos B."/>
            <person name="Baker S."/>
            <person name="Barry K."/>
            <person name="Bills G."/>
            <person name="Bluhm B."/>
            <person name="Cannon C."/>
            <person name="Castanera R."/>
            <person name="Culley D."/>
            <person name="Daum C."/>
            <person name="Ezra D."/>
            <person name="Gonzalez J."/>
            <person name="Henrissat B."/>
            <person name="Kuo A."/>
            <person name="Liang C."/>
            <person name="Lipzen A."/>
            <person name="Lutzoni F."/>
            <person name="Magnuson J."/>
            <person name="Mondo S."/>
            <person name="Nolan M."/>
            <person name="Ohm R."/>
            <person name="Pangilinan J."/>
            <person name="Park H.-J."/>
            <person name="Ramirez L."/>
            <person name="Alfaro M."/>
            <person name="Sun H."/>
            <person name="Tritt A."/>
            <person name="Yoshinaga Y."/>
            <person name="Zwiers L.-H."/>
            <person name="Turgeon B."/>
            <person name="Goodwin S."/>
            <person name="Spatafora J."/>
            <person name="Crous P."/>
            <person name="Grigoriev I."/>
        </authorList>
    </citation>
    <scope>NUCLEOTIDE SEQUENCE</scope>
    <source>
        <strain evidence="2">CBS 116435</strain>
    </source>
</reference>
<keyword evidence="3" id="KW-1185">Reference proteome</keyword>
<dbReference type="Proteomes" id="UP000799441">
    <property type="component" value="Unassembled WGS sequence"/>
</dbReference>
<organism evidence="2 3">
    <name type="scientific">Polychaeton citri CBS 116435</name>
    <dbReference type="NCBI Taxonomy" id="1314669"/>
    <lineage>
        <taxon>Eukaryota</taxon>
        <taxon>Fungi</taxon>
        <taxon>Dikarya</taxon>
        <taxon>Ascomycota</taxon>
        <taxon>Pezizomycotina</taxon>
        <taxon>Dothideomycetes</taxon>
        <taxon>Dothideomycetidae</taxon>
        <taxon>Capnodiales</taxon>
        <taxon>Capnodiaceae</taxon>
        <taxon>Polychaeton</taxon>
    </lineage>
</organism>
<feature type="domain" description="Heterokaryon incompatibility" evidence="1">
    <location>
        <begin position="45"/>
        <end position="180"/>
    </location>
</feature>
<dbReference type="AlphaFoldDB" id="A0A9P4Q3K1"/>
<dbReference type="InterPro" id="IPR010730">
    <property type="entry name" value="HET"/>
</dbReference>
<protein>
    <submittedName>
        <fullName evidence="2">HET-domain-containing protein</fullName>
    </submittedName>
</protein>
<evidence type="ECO:0000313" key="3">
    <source>
        <dbReference type="Proteomes" id="UP000799441"/>
    </source>
</evidence>